<protein>
    <submittedName>
        <fullName evidence="5">Cobalt-zinc-cadmium efflux system membrane fusion protein</fullName>
    </submittedName>
</protein>
<dbReference type="Gene3D" id="2.40.50.100">
    <property type="match status" value="1"/>
</dbReference>
<reference evidence="5 6" key="1">
    <citation type="submission" date="2018-06" db="EMBL/GenBank/DDBJ databases">
        <title>Genomic Encyclopedia of Archaeal and Bacterial Type Strains, Phase II (KMG-II): from individual species to whole genera.</title>
        <authorList>
            <person name="Goeker M."/>
        </authorList>
    </citation>
    <scope>NUCLEOTIDE SEQUENCE [LARGE SCALE GENOMIC DNA]</scope>
    <source>
        <strain evidence="5 6">DSM 27372</strain>
    </source>
</reference>
<dbReference type="InterPro" id="IPR058792">
    <property type="entry name" value="Beta-barrel_RND_2"/>
</dbReference>
<dbReference type="GO" id="GO:0015679">
    <property type="term" value="P:plasma membrane copper ion transport"/>
    <property type="evidence" value="ECO:0007669"/>
    <property type="project" value="TreeGrafter"/>
</dbReference>
<accession>A0A318UHV7</accession>
<name>A0A318UHV7_9SPHI</name>
<dbReference type="NCBIfam" id="TIGR01730">
    <property type="entry name" value="RND_mfp"/>
    <property type="match status" value="1"/>
</dbReference>
<dbReference type="Pfam" id="PF25973">
    <property type="entry name" value="BSH_CzcB"/>
    <property type="match status" value="1"/>
</dbReference>
<dbReference type="Pfam" id="PF25954">
    <property type="entry name" value="Beta-barrel_RND_2"/>
    <property type="match status" value="1"/>
</dbReference>
<keyword evidence="6" id="KW-1185">Reference proteome</keyword>
<comment type="caution">
    <text evidence="5">The sequence shown here is derived from an EMBL/GenBank/DDBJ whole genome shotgun (WGS) entry which is preliminary data.</text>
</comment>
<dbReference type="SUPFAM" id="SSF111369">
    <property type="entry name" value="HlyD-like secretion proteins"/>
    <property type="match status" value="1"/>
</dbReference>
<dbReference type="GO" id="GO:0030313">
    <property type="term" value="C:cell envelope"/>
    <property type="evidence" value="ECO:0007669"/>
    <property type="project" value="TreeGrafter"/>
</dbReference>
<keyword evidence="2" id="KW-0813">Transport</keyword>
<dbReference type="InterPro" id="IPR051909">
    <property type="entry name" value="MFP_Cation_Efflux"/>
</dbReference>
<dbReference type="GO" id="GO:0016020">
    <property type="term" value="C:membrane"/>
    <property type="evidence" value="ECO:0007669"/>
    <property type="project" value="InterPro"/>
</dbReference>
<dbReference type="GO" id="GO:0022857">
    <property type="term" value="F:transmembrane transporter activity"/>
    <property type="evidence" value="ECO:0007669"/>
    <property type="project" value="InterPro"/>
</dbReference>
<evidence type="ECO:0000256" key="2">
    <source>
        <dbReference type="ARBA" id="ARBA00022448"/>
    </source>
</evidence>
<sequence>MKLPINIKQGLSIILVMLFIGTMMTACKNGKAIPSEKPTESHAEKEEPAEGLELSKAQMQAVSIQIGNIEHKNLSAVVKASGKLEVPPQNKAQVNVLSGGVIFRINVIEGQKVSKGQIIAIIENQDLLKIQQDYLSAKNGFTYVEAEYNRQKQLKDAGAGTGKSFQLSQANYNSELSRIKALERQLQQLGISAKQIATGNLTSQYPITSPIKGTIGTISAQTGSYAQPGTSLMDIVDNSNIHADLIVYEKDLSKIRIGQKVNFQLTNQDNQLIEGKIYGINKSFENDSKGVVVHAIINKTGRNLIPGMYVTGLINVGTELLTVVPLDAVVKAEGKEYIFVVEESSEKKHEAHSESDEEKEAEEATHFKKVEVVTGVSELGYIQITPLEKLPENVQIVTKGAFYLQSKSMGSAEEE</sequence>
<evidence type="ECO:0000313" key="5">
    <source>
        <dbReference type="EMBL" id="PYF74638.1"/>
    </source>
</evidence>
<dbReference type="GO" id="GO:0060003">
    <property type="term" value="P:copper ion export"/>
    <property type="evidence" value="ECO:0007669"/>
    <property type="project" value="TreeGrafter"/>
</dbReference>
<organism evidence="5 6">
    <name type="scientific">Pedobacter nutrimenti</name>
    <dbReference type="NCBI Taxonomy" id="1241337"/>
    <lineage>
        <taxon>Bacteria</taxon>
        <taxon>Pseudomonadati</taxon>
        <taxon>Bacteroidota</taxon>
        <taxon>Sphingobacteriia</taxon>
        <taxon>Sphingobacteriales</taxon>
        <taxon>Sphingobacteriaceae</taxon>
        <taxon>Pedobacter</taxon>
    </lineage>
</organism>
<dbReference type="Proteomes" id="UP000248198">
    <property type="component" value="Unassembled WGS sequence"/>
</dbReference>
<dbReference type="InterPro" id="IPR006143">
    <property type="entry name" value="RND_pump_MFP"/>
</dbReference>
<dbReference type="PANTHER" id="PTHR30097">
    <property type="entry name" value="CATION EFFLUX SYSTEM PROTEIN CUSB"/>
    <property type="match status" value="1"/>
</dbReference>
<dbReference type="RefSeq" id="WP_245943624.1">
    <property type="nucleotide sequence ID" value="NZ_QKLU01000003.1"/>
</dbReference>
<comment type="similarity">
    <text evidence="1">Belongs to the membrane fusion protein (MFP) (TC 8.A.1) family.</text>
</comment>
<proteinExistence type="inferred from homology"/>
<feature type="domain" description="CusB-like beta-barrel" evidence="3">
    <location>
        <begin position="247"/>
        <end position="311"/>
    </location>
</feature>
<feature type="domain" description="CzcB-like barrel-sandwich hybrid" evidence="4">
    <location>
        <begin position="93"/>
        <end position="237"/>
    </location>
</feature>
<dbReference type="Gene3D" id="2.40.30.170">
    <property type="match status" value="1"/>
</dbReference>
<dbReference type="PANTHER" id="PTHR30097:SF4">
    <property type="entry name" value="SLR6042 PROTEIN"/>
    <property type="match status" value="1"/>
</dbReference>
<evidence type="ECO:0000259" key="4">
    <source>
        <dbReference type="Pfam" id="PF25973"/>
    </source>
</evidence>
<evidence type="ECO:0000256" key="1">
    <source>
        <dbReference type="ARBA" id="ARBA00009477"/>
    </source>
</evidence>
<evidence type="ECO:0000259" key="3">
    <source>
        <dbReference type="Pfam" id="PF25954"/>
    </source>
</evidence>
<dbReference type="AlphaFoldDB" id="A0A318UHV7"/>
<dbReference type="PROSITE" id="PS51257">
    <property type="entry name" value="PROKAR_LIPOPROTEIN"/>
    <property type="match status" value="1"/>
</dbReference>
<evidence type="ECO:0000313" key="6">
    <source>
        <dbReference type="Proteomes" id="UP000248198"/>
    </source>
</evidence>
<dbReference type="EMBL" id="QKLU01000003">
    <property type="protein sequence ID" value="PYF74638.1"/>
    <property type="molecule type" value="Genomic_DNA"/>
</dbReference>
<dbReference type="Gene3D" id="2.40.420.20">
    <property type="match status" value="1"/>
</dbReference>
<gene>
    <name evidence="5" type="ORF">B0O44_10383</name>
</gene>
<dbReference type="InterPro" id="IPR058647">
    <property type="entry name" value="BSH_CzcB-like"/>
</dbReference>